<dbReference type="InterPro" id="IPR016186">
    <property type="entry name" value="C-type_lectin-like/link_sf"/>
</dbReference>
<dbReference type="Pfam" id="PF00059">
    <property type="entry name" value="Lectin_C"/>
    <property type="match status" value="1"/>
</dbReference>
<feature type="domain" description="C-type lectin" evidence="1">
    <location>
        <begin position="22"/>
        <end position="143"/>
    </location>
</feature>
<evidence type="ECO:0000259" key="1">
    <source>
        <dbReference type="PROSITE" id="PS50041"/>
    </source>
</evidence>
<dbReference type="SMART" id="SM00034">
    <property type="entry name" value="CLECT"/>
    <property type="match status" value="1"/>
</dbReference>
<dbReference type="EMBL" id="OD026142">
    <property type="protein sequence ID" value="CAD7420029.1"/>
    <property type="molecule type" value="Genomic_DNA"/>
</dbReference>
<organism evidence="2">
    <name type="scientific">Timema poppense</name>
    <name type="common">Walking stick</name>
    <dbReference type="NCBI Taxonomy" id="170557"/>
    <lineage>
        <taxon>Eukaryota</taxon>
        <taxon>Metazoa</taxon>
        <taxon>Ecdysozoa</taxon>
        <taxon>Arthropoda</taxon>
        <taxon>Hexapoda</taxon>
        <taxon>Insecta</taxon>
        <taxon>Pterygota</taxon>
        <taxon>Neoptera</taxon>
        <taxon>Polyneoptera</taxon>
        <taxon>Phasmatodea</taxon>
        <taxon>Timematodea</taxon>
        <taxon>Timematoidea</taxon>
        <taxon>Timematidae</taxon>
        <taxon>Timema</taxon>
    </lineage>
</organism>
<dbReference type="InterPro" id="IPR001304">
    <property type="entry name" value="C-type_lectin-like"/>
</dbReference>
<dbReference type="InterPro" id="IPR016187">
    <property type="entry name" value="CTDL_fold"/>
</dbReference>
<reference evidence="2" key="1">
    <citation type="submission" date="2020-11" db="EMBL/GenBank/DDBJ databases">
        <authorList>
            <person name="Tran Van P."/>
        </authorList>
    </citation>
    <scope>NUCLEOTIDE SEQUENCE</scope>
</reference>
<name>A0A7R9HFL0_TIMPO</name>
<evidence type="ECO:0000313" key="2">
    <source>
        <dbReference type="EMBL" id="CAD7420029.1"/>
    </source>
</evidence>
<accession>A0A7R9HFL0</accession>
<dbReference type="SUPFAM" id="SSF56436">
    <property type="entry name" value="C-type lectin-like"/>
    <property type="match status" value="1"/>
</dbReference>
<dbReference type="InterPro" id="IPR050111">
    <property type="entry name" value="C-type_lectin/snaclec_domain"/>
</dbReference>
<dbReference type="PROSITE" id="PS50041">
    <property type="entry name" value="C_TYPE_LECTIN_2"/>
    <property type="match status" value="1"/>
</dbReference>
<dbReference type="CDD" id="cd00037">
    <property type="entry name" value="CLECT"/>
    <property type="match status" value="1"/>
</dbReference>
<dbReference type="PANTHER" id="PTHR22803">
    <property type="entry name" value="MANNOSE, PHOSPHOLIPASE, LECTIN RECEPTOR RELATED"/>
    <property type="match status" value="1"/>
</dbReference>
<dbReference type="AlphaFoldDB" id="A0A7R9HFL0"/>
<proteinExistence type="predicted"/>
<dbReference type="Gene3D" id="3.10.100.10">
    <property type="entry name" value="Mannose-Binding Protein A, subunit A"/>
    <property type="match status" value="1"/>
</dbReference>
<gene>
    <name evidence="2" type="ORF">TPSB3V08_LOCUS13444</name>
</gene>
<protein>
    <recommendedName>
        <fullName evidence="1">C-type lectin domain-containing protein</fullName>
    </recommendedName>
</protein>
<sequence length="151" mass="17317">MDHPVYMLLLDEYRQVSDSVSYGGQLFTFHEQRLSWPEAASVCRSLGGYLAIVNNMELAMFLAVSHTRFDEGTEYGDVWIGGRLKNKKWIWKATGEVIPDTVPPWTPEKRNNDNHNCLTFSNDNSQPHFINKECTNLQSFLCQKGNINNCN</sequence>